<feature type="transmembrane region" description="Helical" evidence="6">
    <location>
        <begin position="52"/>
        <end position="77"/>
    </location>
</feature>
<name>A0A370FZV5_GLULI</name>
<comment type="caution">
    <text evidence="8">The sequence shown here is derived from an EMBL/GenBank/DDBJ whole genome shotgun (WGS) entry which is preliminary data.</text>
</comment>
<dbReference type="PANTHER" id="PTHR42709">
    <property type="entry name" value="ALKALINE PHOSPHATASE LIKE PROTEIN"/>
    <property type="match status" value="1"/>
</dbReference>
<organism evidence="8 9">
    <name type="scientific">Gluconacetobacter liquefaciens</name>
    <name type="common">Acetobacter liquefaciens</name>
    <dbReference type="NCBI Taxonomy" id="89584"/>
    <lineage>
        <taxon>Bacteria</taxon>
        <taxon>Pseudomonadati</taxon>
        <taxon>Pseudomonadota</taxon>
        <taxon>Alphaproteobacteria</taxon>
        <taxon>Acetobacterales</taxon>
        <taxon>Acetobacteraceae</taxon>
        <taxon>Gluconacetobacter</taxon>
    </lineage>
</organism>
<evidence type="ECO:0000313" key="9">
    <source>
        <dbReference type="Proteomes" id="UP000254958"/>
    </source>
</evidence>
<proteinExistence type="predicted"/>
<comment type="subcellular location">
    <subcellularLocation>
        <location evidence="1">Cell membrane</location>
        <topology evidence="1">Multi-pass membrane protein</topology>
    </subcellularLocation>
</comment>
<dbReference type="PANTHER" id="PTHR42709:SF6">
    <property type="entry name" value="UNDECAPRENYL PHOSPHATE TRANSPORTER A"/>
    <property type="match status" value="1"/>
</dbReference>
<keyword evidence="5 6" id="KW-0472">Membrane</keyword>
<accession>A0A370FZV5</accession>
<dbReference type="GO" id="GO:0005886">
    <property type="term" value="C:plasma membrane"/>
    <property type="evidence" value="ECO:0007669"/>
    <property type="project" value="UniProtKB-SubCell"/>
</dbReference>
<evidence type="ECO:0000256" key="3">
    <source>
        <dbReference type="ARBA" id="ARBA00022692"/>
    </source>
</evidence>
<dbReference type="InterPro" id="IPR032816">
    <property type="entry name" value="VTT_dom"/>
</dbReference>
<dbReference type="EMBL" id="QQAW01000017">
    <property type="protein sequence ID" value="RDI34111.1"/>
    <property type="molecule type" value="Genomic_DNA"/>
</dbReference>
<evidence type="ECO:0000256" key="5">
    <source>
        <dbReference type="ARBA" id="ARBA00023136"/>
    </source>
</evidence>
<dbReference type="Pfam" id="PF09335">
    <property type="entry name" value="VTT_dom"/>
    <property type="match status" value="1"/>
</dbReference>
<evidence type="ECO:0000256" key="2">
    <source>
        <dbReference type="ARBA" id="ARBA00022475"/>
    </source>
</evidence>
<sequence length="253" mass="27019">MACQTLSAEGEGLSCAIPSSLRGCFAAIKQGGRSAQGKPPLLQHLDSLLHHYGYGIVTLAVLLESMGIPIPAETCIITASLYCLKTHHLAIQGVALAAIAGAIIGDNFGYMIGRHFGMPLLEKHGARIGLTRERLILGRYLFSRHGSAIVFLGRFVSLLRVFVALLAGACNMRWRRFMLFNTLGGTCWAGGYALGTYMLGRKISQVSGPTGIAIGIVTLIGLVGSGLFLRKNEQRLTQQAMKEAAELSAYPGT</sequence>
<reference evidence="8 9" key="1">
    <citation type="submission" date="2018-07" db="EMBL/GenBank/DDBJ databases">
        <title>Genomic Encyclopedia of Type Strains, Phase IV (KMG-IV): sequencing the most valuable type-strain genomes for metagenomic binning, comparative biology and taxonomic classification.</title>
        <authorList>
            <person name="Goeker M."/>
        </authorList>
    </citation>
    <scope>NUCLEOTIDE SEQUENCE [LARGE SCALE GENOMIC DNA]</scope>
    <source>
        <strain evidence="8 9">DSM 5603</strain>
    </source>
</reference>
<keyword evidence="3 6" id="KW-0812">Transmembrane</keyword>
<evidence type="ECO:0000256" key="1">
    <source>
        <dbReference type="ARBA" id="ARBA00004651"/>
    </source>
</evidence>
<keyword evidence="9" id="KW-1185">Reference proteome</keyword>
<evidence type="ECO:0000256" key="4">
    <source>
        <dbReference type="ARBA" id="ARBA00022989"/>
    </source>
</evidence>
<protein>
    <submittedName>
        <fullName evidence="8">Membrane protein DedA with SNARE-associated domain</fullName>
    </submittedName>
</protein>
<feature type="transmembrane region" description="Helical" evidence="6">
    <location>
        <begin position="89"/>
        <end position="112"/>
    </location>
</feature>
<keyword evidence="2" id="KW-1003">Cell membrane</keyword>
<dbReference type="InterPro" id="IPR051311">
    <property type="entry name" value="DedA_domain"/>
</dbReference>
<feature type="transmembrane region" description="Helical" evidence="6">
    <location>
        <begin position="179"/>
        <end position="199"/>
    </location>
</feature>
<feature type="transmembrane region" description="Helical" evidence="6">
    <location>
        <begin position="148"/>
        <end position="167"/>
    </location>
</feature>
<evidence type="ECO:0000259" key="7">
    <source>
        <dbReference type="Pfam" id="PF09335"/>
    </source>
</evidence>
<gene>
    <name evidence="8" type="ORF">C7453_11716</name>
</gene>
<feature type="domain" description="VTT" evidence="7">
    <location>
        <begin position="92"/>
        <end position="195"/>
    </location>
</feature>
<keyword evidence="4 6" id="KW-1133">Transmembrane helix</keyword>
<dbReference type="Proteomes" id="UP000254958">
    <property type="component" value="Unassembled WGS sequence"/>
</dbReference>
<evidence type="ECO:0000256" key="6">
    <source>
        <dbReference type="SAM" id="Phobius"/>
    </source>
</evidence>
<dbReference type="AlphaFoldDB" id="A0A370FZV5"/>
<feature type="transmembrane region" description="Helical" evidence="6">
    <location>
        <begin position="211"/>
        <end position="229"/>
    </location>
</feature>
<dbReference type="RefSeq" id="WP_245949143.1">
    <property type="nucleotide sequence ID" value="NZ_BJMI01000029.1"/>
</dbReference>
<evidence type="ECO:0000313" key="8">
    <source>
        <dbReference type="EMBL" id="RDI34111.1"/>
    </source>
</evidence>